<keyword evidence="10" id="KW-1185">Reference proteome</keyword>
<feature type="transmembrane region" description="Helical" evidence="7">
    <location>
        <begin position="95"/>
        <end position="116"/>
    </location>
</feature>
<evidence type="ECO:0000256" key="1">
    <source>
        <dbReference type="ARBA" id="ARBA00004651"/>
    </source>
</evidence>
<dbReference type="Proteomes" id="UP001497045">
    <property type="component" value="Unassembled WGS sequence"/>
</dbReference>
<keyword evidence="6 7" id="KW-0472">Membrane</keyword>
<dbReference type="PANTHER" id="PTHR23513:SF11">
    <property type="entry name" value="STAPHYLOFERRIN A TRANSPORTER"/>
    <property type="match status" value="1"/>
</dbReference>
<dbReference type="PROSITE" id="PS50850">
    <property type="entry name" value="MFS"/>
    <property type="match status" value="1"/>
</dbReference>
<evidence type="ECO:0000256" key="7">
    <source>
        <dbReference type="SAM" id="Phobius"/>
    </source>
</evidence>
<evidence type="ECO:0000256" key="6">
    <source>
        <dbReference type="ARBA" id="ARBA00023136"/>
    </source>
</evidence>
<evidence type="ECO:0000259" key="8">
    <source>
        <dbReference type="PROSITE" id="PS50850"/>
    </source>
</evidence>
<keyword evidence="5 7" id="KW-1133">Transmembrane helix</keyword>
<name>A0ABU9IFI2_9SPHN</name>
<accession>A0ABU9IFI2</accession>
<feature type="transmembrane region" description="Helical" evidence="7">
    <location>
        <begin position="122"/>
        <end position="142"/>
    </location>
</feature>
<feature type="transmembrane region" description="Helical" evidence="7">
    <location>
        <begin position="239"/>
        <end position="260"/>
    </location>
</feature>
<evidence type="ECO:0000256" key="3">
    <source>
        <dbReference type="ARBA" id="ARBA00022475"/>
    </source>
</evidence>
<dbReference type="Pfam" id="PF05977">
    <property type="entry name" value="MFS_3"/>
    <property type="match status" value="1"/>
</dbReference>
<sequence length="427" mass="45236">MTKTPSSDIDHPSGKMASGKALAPFRFPAFRAIWTANLFSNIGSMIQSVAAAWLMTELTQSNLLIAMVQASATLPIMLFGVIAGAIADNFDRRRVMLCAQLGMLITSTVLAIVTFQEAVTPFSLLGLTLFVGIGTALNGPAWQASVRAQVGLKDLPQAISLNSIAFNLARSVGPALGGLLISLWDISLAFALNALSYVFMIVVLLKWRPHVPRPKRGPMFNSILTGIRFCVTSHPVRKVLLRGVTIGFGVAAYQALLPVVVRNRLGGDEFSFGLMLGAFGVASIASALFVSPIRRRIGSEAVIGAGTLIFAVAELILIASDDFVLAVTAAILAGAAWVTVMTTLNVAMQVRSPNDILGRCLSIYQAVTFGGMAIGAWVWGAISDLHSIPVAFLLAAGWLAVTFALLHFLAPMPKRGDGVPEQSTSQS</sequence>
<feature type="transmembrane region" description="Helical" evidence="7">
    <location>
        <begin position="63"/>
        <end position="83"/>
    </location>
</feature>
<feature type="transmembrane region" description="Helical" evidence="7">
    <location>
        <begin position="272"/>
        <end position="290"/>
    </location>
</feature>
<organism evidence="9 10">
    <name type="scientific">Aurantiacibacter gilvus</name>
    <dbReference type="NCBI Taxonomy" id="3139141"/>
    <lineage>
        <taxon>Bacteria</taxon>
        <taxon>Pseudomonadati</taxon>
        <taxon>Pseudomonadota</taxon>
        <taxon>Alphaproteobacteria</taxon>
        <taxon>Sphingomonadales</taxon>
        <taxon>Erythrobacteraceae</taxon>
        <taxon>Aurantiacibacter</taxon>
    </lineage>
</organism>
<dbReference type="InterPro" id="IPR020846">
    <property type="entry name" value="MFS_dom"/>
</dbReference>
<comment type="subcellular location">
    <subcellularLocation>
        <location evidence="1">Cell membrane</location>
        <topology evidence="1">Multi-pass membrane protein</topology>
    </subcellularLocation>
</comment>
<feature type="domain" description="Major facilitator superfamily (MFS) profile" evidence="8">
    <location>
        <begin position="29"/>
        <end position="414"/>
    </location>
</feature>
<evidence type="ECO:0000313" key="9">
    <source>
        <dbReference type="EMBL" id="MEL1251180.1"/>
    </source>
</evidence>
<dbReference type="CDD" id="cd06173">
    <property type="entry name" value="MFS_MefA_like"/>
    <property type="match status" value="1"/>
</dbReference>
<reference evidence="9 10" key="1">
    <citation type="submission" date="2024-04" db="EMBL/GenBank/DDBJ databases">
        <title>Aurantiacibacter sp. DGU6 16S ribosomal RNA gene Genome sequencing and assembly.</title>
        <authorList>
            <person name="Park S."/>
        </authorList>
    </citation>
    <scope>NUCLEOTIDE SEQUENCE [LARGE SCALE GENOMIC DNA]</scope>
    <source>
        <strain evidence="9 10">DGU6</strain>
    </source>
</reference>
<dbReference type="InterPro" id="IPR036259">
    <property type="entry name" value="MFS_trans_sf"/>
</dbReference>
<feature type="transmembrane region" description="Helical" evidence="7">
    <location>
        <begin position="360"/>
        <end position="382"/>
    </location>
</feature>
<evidence type="ECO:0000256" key="2">
    <source>
        <dbReference type="ARBA" id="ARBA00022448"/>
    </source>
</evidence>
<evidence type="ECO:0000256" key="4">
    <source>
        <dbReference type="ARBA" id="ARBA00022692"/>
    </source>
</evidence>
<dbReference type="EMBL" id="JBBYHV010000002">
    <property type="protein sequence ID" value="MEL1251180.1"/>
    <property type="molecule type" value="Genomic_DNA"/>
</dbReference>
<feature type="transmembrane region" description="Helical" evidence="7">
    <location>
        <begin position="388"/>
        <end position="410"/>
    </location>
</feature>
<dbReference type="InterPro" id="IPR010290">
    <property type="entry name" value="TM_effector"/>
</dbReference>
<feature type="transmembrane region" description="Helical" evidence="7">
    <location>
        <begin position="302"/>
        <end position="319"/>
    </location>
</feature>
<feature type="transmembrane region" description="Helical" evidence="7">
    <location>
        <begin position="190"/>
        <end position="207"/>
    </location>
</feature>
<dbReference type="PANTHER" id="PTHR23513">
    <property type="entry name" value="INTEGRAL MEMBRANE EFFLUX PROTEIN-RELATED"/>
    <property type="match status" value="1"/>
</dbReference>
<proteinExistence type="predicted"/>
<feature type="transmembrane region" description="Helical" evidence="7">
    <location>
        <begin position="325"/>
        <end position="348"/>
    </location>
</feature>
<evidence type="ECO:0000313" key="10">
    <source>
        <dbReference type="Proteomes" id="UP001497045"/>
    </source>
</evidence>
<keyword evidence="2" id="KW-0813">Transport</keyword>
<gene>
    <name evidence="9" type="ORF">AAEO60_10905</name>
</gene>
<keyword evidence="3" id="KW-1003">Cell membrane</keyword>
<dbReference type="Gene3D" id="1.20.1250.20">
    <property type="entry name" value="MFS general substrate transporter like domains"/>
    <property type="match status" value="1"/>
</dbReference>
<dbReference type="RefSeq" id="WP_341673741.1">
    <property type="nucleotide sequence ID" value="NZ_JBBYHV010000002.1"/>
</dbReference>
<dbReference type="SUPFAM" id="SSF103473">
    <property type="entry name" value="MFS general substrate transporter"/>
    <property type="match status" value="1"/>
</dbReference>
<keyword evidence="4 7" id="KW-0812">Transmembrane</keyword>
<comment type="caution">
    <text evidence="9">The sequence shown here is derived from an EMBL/GenBank/DDBJ whole genome shotgun (WGS) entry which is preliminary data.</text>
</comment>
<protein>
    <submittedName>
        <fullName evidence="9">MFS transporter</fullName>
    </submittedName>
</protein>
<evidence type="ECO:0000256" key="5">
    <source>
        <dbReference type="ARBA" id="ARBA00022989"/>
    </source>
</evidence>